<dbReference type="Pfam" id="PF05139">
    <property type="entry name" value="Erythro_esteras"/>
    <property type="match status" value="1"/>
</dbReference>
<dbReference type="GO" id="GO:0046677">
    <property type="term" value="P:response to antibiotic"/>
    <property type="evidence" value="ECO:0007669"/>
    <property type="project" value="InterPro"/>
</dbReference>
<comment type="caution">
    <text evidence="1">The sequence shown here is derived from an EMBL/GenBank/DDBJ whole genome shotgun (WGS) entry which is preliminary data.</text>
</comment>
<dbReference type="InterPro" id="IPR007815">
    <property type="entry name" value="Emycin_Estase"/>
</dbReference>
<dbReference type="EMBL" id="QZWB01000003">
    <property type="protein sequence ID" value="RJT48214.1"/>
    <property type="molecule type" value="Genomic_DNA"/>
</dbReference>
<sequence length="98" mass="11601">MTNANELVHYLQRAIGVIYRPDMERLSHYYFTRLPYPFDCLIHLDKHRRLSPYCRKRLPLFKDPLHRVPGLLIPALQSPAGFFQLSPVNRHTSQRSQS</sequence>
<accession>A0A3A5LH19</accession>
<evidence type="ECO:0000313" key="2">
    <source>
        <dbReference type="Proteomes" id="UP000270757"/>
    </source>
</evidence>
<proteinExistence type="predicted"/>
<dbReference type="Proteomes" id="UP000270757">
    <property type="component" value="Unassembled WGS sequence"/>
</dbReference>
<dbReference type="AlphaFoldDB" id="A0A3A5LH19"/>
<organism evidence="1 2">
    <name type="scientific">Legionella taurinensis</name>
    <dbReference type="NCBI Taxonomy" id="70611"/>
    <lineage>
        <taxon>Bacteria</taxon>
        <taxon>Pseudomonadati</taxon>
        <taxon>Pseudomonadota</taxon>
        <taxon>Gammaproteobacteria</taxon>
        <taxon>Legionellales</taxon>
        <taxon>Legionellaceae</taxon>
        <taxon>Legionella</taxon>
    </lineage>
</organism>
<gene>
    <name evidence="1" type="ORF">D6J04_03710</name>
</gene>
<evidence type="ECO:0000313" key="1">
    <source>
        <dbReference type="EMBL" id="RJT48214.1"/>
    </source>
</evidence>
<name>A0A3A5LH19_9GAMM</name>
<reference evidence="1 2" key="1">
    <citation type="submission" date="2018-09" db="EMBL/GenBank/DDBJ databases">
        <title>Draft genome sequences of Legionella taurinensis isolated from water samples.</title>
        <authorList>
            <person name="Chakeri A."/>
            <person name="Allerberger F."/>
            <person name="Kundi M."/>
            <person name="Ruppitsch W."/>
            <person name="Schmid D."/>
        </authorList>
    </citation>
    <scope>NUCLEOTIDE SEQUENCE [LARGE SCALE GENOMIC DNA]</scope>
    <source>
        <strain evidence="1 2">4570-18-6</strain>
    </source>
</reference>
<dbReference type="SUPFAM" id="SSF159501">
    <property type="entry name" value="EreA/ChaN-like"/>
    <property type="match status" value="1"/>
</dbReference>
<protein>
    <submittedName>
        <fullName evidence="1">Uncharacterized protein</fullName>
    </submittedName>
</protein>